<name>A0AAU6PX45_9ECHI</name>
<dbReference type="GO" id="GO:0008137">
    <property type="term" value="F:NADH dehydrogenase (ubiquinone) activity"/>
    <property type="evidence" value="ECO:0007669"/>
    <property type="project" value="UniProtKB-UniRule"/>
</dbReference>
<comment type="catalytic activity">
    <reaction evidence="15 16">
        <text>a ubiquinone + NADH + 5 H(+)(in) = a ubiquinol + NAD(+) + 4 H(+)(out)</text>
        <dbReference type="Rhea" id="RHEA:29091"/>
        <dbReference type="Rhea" id="RHEA-COMP:9565"/>
        <dbReference type="Rhea" id="RHEA-COMP:9566"/>
        <dbReference type="ChEBI" id="CHEBI:15378"/>
        <dbReference type="ChEBI" id="CHEBI:16389"/>
        <dbReference type="ChEBI" id="CHEBI:17976"/>
        <dbReference type="ChEBI" id="CHEBI:57540"/>
        <dbReference type="ChEBI" id="CHEBI:57945"/>
        <dbReference type="EC" id="7.1.1.2"/>
    </reaction>
</comment>
<keyword evidence="8" id="KW-1278">Translocase</keyword>
<feature type="transmembrane region" description="Helical" evidence="16">
    <location>
        <begin position="223"/>
        <end position="246"/>
    </location>
</feature>
<evidence type="ECO:0000256" key="10">
    <source>
        <dbReference type="ARBA" id="ARBA00022989"/>
    </source>
</evidence>
<evidence type="ECO:0000256" key="4">
    <source>
        <dbReference type="ARBA" id="ARBA00021006"/>
    </source>
</evidence>
<comment type="similarity">
    <text evidence="2 16">Belongs to the complex I subunit 4 family.</text>
</comment>
<dbReference type="AlphaFoldDB" id="A0AAU6PX45"/>
<evidence type="ECO:0000259" key="18">
    <source>
        <dbReference type="Pfam" id="PF01059"/>
    </source>
</evidence>
<feature type="transmembrane region" description="Helical" evidence="16">
    <location>
        <begin position="93"/>
        <end position="121"/>
    </location>
</feature>
<feature type="transmembrane region" description="Helical" evidence="16">
    <location>
        <begin position="142"/>
        <end position="166"/>
    </location>
</feature>
<evidence type="ECO:0000256" key="9">
    <source>
        <dbReference type="ARBA" id="ARBA00022982"/>
    </source>
</evidence>
<evidence type="ECO:0000256" key="13">
    <source>
        <dbReference type="ARBA" id="ARBA00023128"/>
    </source>
</evidence>
<dbReference type="InterPro" id="IPR001750">
    <property type="entry name" value="ND/Mrp_TM"/>
</dbReference>
<keyword evidence="11 16" id="KW-0520">NAD</keyword>
<keyword evidence="6 16" id="KW-0679">Respiratory chain</keyword>
<keyword evidence="14 16" id="KW-0472">Membrane</keyword>
<keyword evidence="13 16" id="KW-0496">Mitochondrion</keyword>
<sequence>MITLLFLILSSIIIILLSPGNRVWPNSIFWSSLIPIITIILIPPLSSLTNISWGLTTDTISTPLIYLSAWLIPVSILASGGHLSNNSFLNQKIFIVLIFIILFFLVITFTANNFIALFLGFEGTLIPTLFLITNWGAQQERIEAGLFFVFYTLISSLPLFIGLLYLNSISYNISIFYLKTSFLGNLNPTIAFCCMVAFLVKVPIFSLHIWLPKAHVEAPVAGSMILAAILLKMGGYGFTRLIVLFFDPFNNHISNILVPFCIWGGLLTSLICLTQTDLKSLIAYSSVSHMSFMVAGISTLSNWAIAGGLIIMIAHGVVSSALFCIANTFYERTSTRNLFINRSTKIIFAITPSLWLIFACANMGLPPLPNAIGEIITVTAIAANNIFNYLPTLIGIVTTGIFSLFMFLAINSGNHQKWSNISSNMNEREHNVIATHLLPLIVLILSPNLITPWPV</sequence>
<feature type="transmembrane region" description="Helical" evidence="16">
    <location>
        <begin position="431"/>
        <end position="450"/>
    </location>
</feature>
<dbReference type="PANTHER" id="PTHR43507:SF20">
    <property type="entry name" value="NADH-UBIQUINONE OXIDOREDUCTASE CHAIN 4"/>
    <property type="match status" value="1"/>
</dbReference>
<dbReference type="EMBL" id="ON758773">
    <property type="protein sequence ID" value="WYA84600.1"/>
    <property type="molecule type" value="Genomic_DNA"/>
</dbReference>
<dbReference type="GO" id="GO:0003954">
    <property type="term" value="F:NADH dehydrogenase activity"/>
    <property type="evidence" value="ECO:0007669"/>
    <property type="project" value="TreeGrafter"/>
</dbReference>
<comment type="function">
    <text evidence="16">Core subunit of the mitochondrial membrane respiratory chain NADH dehydrogenase (Complex I) which catalyzes electron transfer from NADH through the respiratory chain, using ubiquinone as an electron acceptor. Essential for the catalytic activity and assembly of complex I.</text>
</comment>
<proteinExistence type="inferred from homology"/>
<evidence type="ECO:0000256" key="6">
    <source>
        <dbReference type="ARBA" id="ARBA00022660"/>
    </source>
</evidence>
<evidence type="ECO:0000256" key="15">
    <source>
        <dbReference type="ARBA" id="ARBA00049551"/>
    </source>
</evidence>
<dbReference type="GO" id="GO:0042773">
    <property type="term" value="P:ATP synthesis coupled electron transport"/>
    <property type="evidence" value="ECO:0007669"/>
    <property type="project" value="InterPro"/>
</dbReference>
<dbReference type="NCBIfam" id="TIGR01972">
    <property type="entry name" value="NDH_I_M"/>
    <property type="match status" value="1"/>
</dbReference>
<dbReference type="Pfam" id="PF01059">
    <property type="entry name" value="Oxidored_q5_N"/>
    <property type="match status" value="1"/>
</dbReference>
<evidence type="ECO:0000259" key="17">
    <source>
        <dbReference type="Pfam" id="PF00361"/>
    </source>
</evidence>
<feature type="transmembrane region" description="Helical" evidence="16">
    <location>
        <begin position="252"/>
        <end position="274"/>
    </location>
</feature>
<evidence type="ECO:0000256" key="7">
    <source>
        <dbReference type="ARBA" id="ARBA00022692"/>
    </source>
</evidence>
<dbReference type="InterPro" id="IPR003918">
    <property type="entry name" value="NADH_UbQ_OxRdtase"/>
</dbReference>
<accession>A0AAU6PX45</accession>
<evidence type="ECO:0000256" key="2">
    <source>
        <dbReference type="ARBA" id="ARBA00009025"/>
    </source>
</evidence>
<feature type="transmembrane region" description="Helical" evidence="16">
    <location>
        <begin position="303"/>
        <end position="325"/>
    </location>
</feature>
<dbReference type="GO" id="GO:0015990">
    <property type="term" value="P:electron transport coupled proton transport"/>
    <property type="evidence" value="ECO:0007669"/>
    <property type="project" value="TreeGrafter"/>
</dbReference>
<gene>
    <name evidence="19" type="primary">nad4</name>
</gene>
<feature type="transmembrane region" description="Helical" evidence="16">
    <location>
        <begin position="186"/>
        <end position="211"/>
    </location>
</feature>
<keyword evidence="10 16" id="KW-1133">Transmembrane helix</keyword>
<dbReference type="InterPro" id="IPR010227">
    <property type="entry name" value="NADH_Q_OxRdtase_chainM/4"/>
</dbReference>
<geneLocation type="mitochondrion" evidence="19"/>
<evidence type="ECO:0000256" key="1">
    <source>
        <dbReference type="ARBA" id="ARBA00004225"/>
    </source>
</evidence>
<feature type="domain" description="NADH:ubiquinone oxidoreductase chain 4 N-terminal" evidence="18">
    <location>
        <begin position="1"/>
        <end position="108"/>
    </location>
</feature>
<evidence type="ECO:0000256" key="8">
    <source>
        <dbReference type="ARBA" id="ARBA00022967"/>
    </source>
</evidence>
<feature type="transmembrane region" description="Helical" evidence="16">
    <location>
        <begin position="346"/>
        <end position="366"/>
    </location>
</feature>
<feature type="domain" description="NADH:quinone oxidoreductase/Mrp antiporter transmembrane" evidence="17">
    <location>
        <begin position="111"/>
        <end position="390"/>
    </location>
</feature>
<dbReference type="PANTHER" id="PTHR43507">
    <property type="entry name" value="NADH-UBIQUINONE OXIDOREDUCTASE CHAIN 4"/>
    <property type="match status" value="1"/>
</dbReference>
<evidence type="ECO:0000256" key="5">
    <source>
        <dbReference type="ARBA" id="ARBA00022448"/>
    </source>
</evidence>
<feature type="transmembrane region" description="Helical" evidence="16">
    <location>
        <begin position="63"/>
        <end position="81"/>
    </location>
</feature>
<evidence type="ECO:0000256" key="14">
    <source>
        <dbReference type="ARBA" id="ARBA00023136"/>
    </source>
</evidence>
<evidence type="ECO:0000313" key="19">
    <source>
        <dbReference type="EMBL" id="WYA84600.1"/>
    </source>
</evidence>
<feature type="transmembrane region" description="Helical" evidence="16">
    <location>
        <begin position="32"/>
        <end position="51"/>
    </location>
</feature>
<evidence type="ECO:0000256" key="3">
    <source>
        <dbReference type="ARBA" id="ARBA00012944"/>
    </source>
</evidence>
<protein>
    <recommendedName>
        <fullName evidence="4 16">NADH-ubiquinone oxidoreductase chain 4</fullName>
        <ecNumber evidence="3 16">7.1.1.2</ecNumber>
    </recommendedName>
</protein>
<feature type="transmembrane region" description="Helical" evidence="16">
    <location>
        <begin position="386"/>
        <end position="410"/>
    </location>
</feature>
<dbReference type="Pfam" id="PF00361">
    <property type="entry name" value="Proton_antipo_M"/>
    <property type="match status" value="1"/>
</dbReference>
<keyword evidence="7 16" id="KW-0812">Transmembrane</keyword>
<keyword evidence="5 16" id="KW-0813">Transport</keyword>
<evidence type="ECO:0000256" key="11">
    <source>
        <dbReference type="ARBA" id="ARBA00023027"/>
    </source>
</evidence>
<evidence type="ECO:0000256" key="12">
    <source>
        <dbReference type="ARBA" id="ARBA00023075"/>
    </source>
</evidence>
<evidence type="ECO:0000256" key="16">
    <source>
        <dbReference type="RuleBase" id="RU003297"/>
    </source>
</evidence>
<dbReference type="GO" id="GO:0031966">
    <property type="term" value="C:mitochondrial membrane"/>
    <property type="evidence" value="ECO:0007669"/>
    <property type="project" value="UniProtKB-SubCell"/>
</dbReference>
<keyword evidence="12 16" id="KW-0830">Ubiquinone</keyword>
<reference evidence="19" key="1">
    <citation type="submission" date="2022-06" db="EMBL/GenBank/DDBJ databases">
        <title>Macrophiothrix sp.ZBJ-48 mitochondrion, complete genome.</title>
        <authorList>
            <person name="Deng Z."/>
            <person name="Liao X."/>
        </authorList>
    </citation>
    <scope>NUCLEOTIDE SEQUENCE</scope>
</reference>
<dbReference type="EC" id="7.1.1.2" evidence="3 16"/>
<keyword evidence="9 16" id="KW-0249">Electron transport</keyword>
<comment type="subcellular location">
    <subcellularLocation>
        <location evidence="1 16">Mitochondrion membrane</location>
        <topology evidence="1 16">Multi-pass membrane protein</topology>
    </subcellularLocation>
</comment>
<organism evidence="19">
    <name type="scientific">Macrophiothrix sp</name>
    <dbReference type="NCBI Taxonomy" id="3135532"/>
    <lineage>
        <taxon>Eukaryota</taxon>
        <taxon>Metazoa</taxon>
        <taxon>Echinodermata</taxon>
        <taxon>Eleutherozoa</taxon>
        <taxon>Asterozoa</taxon>
        <taxon>Ophiuroidea</taxon>
        <taxon>Myophiuroidea</taxon>
        <taxon>Metophiurida</taxon>
        <taxon>Ophintegrida</taxon>
        <taxon>Amphilepidida</taxon>
        <taxon>Ophiurina</taxon>
        <taxon>Gnathophiurina</taxon>
        <taxon>Ophiactoidea</taxon>
        <taxon>Ophiotrichidae</taxon>
        <taxon>Macrophiothrix</taxon>
    </lineage>
</organism>
<dbReference type="PRINTS" id="PR01437">
    <property type="entry name" value="NUOXDRDTASE4"/>
</dbReference>
<dbReference type="InterPro" id="IPR000260">
    <property type="entry name" value="NADH4_N"/>
</dbReference>
<dbReference type="GO" id="GO:0048039">
    <property type="term" value="F:ubiquinone binding"/>
    <property type="evidence" value="ECO:0007669"/>
    <property type="project" value="TreeGrafter"/>
</dbReference>